<reference evidence="1 2" key="1">
    <citation type="submission" date="2017-03" db="EMBL/GenBank/DDBJ databases">
        <title>Genome of the blue death feigning beetle - Asbolus verrucosus.</title>
        <authorList>
            <person name="Rider S.D."/>
        </authorList>
    </citation>
    <scope>NUCLEOTIDE SEQUENCE [LARGE SCALE GENOMIC DNA]</scope>
    <source>
        <strain evidence="1">Butters</strain>
        <tissue evidence="1">Head and leg muscle</tissue>
    </source>
</reference>
<organism evidence="1 2">
    <name type="scientific">Asbolus verrucosus</name>
    <name type="common">Desert ironclad beetle</name>
    <dbReference type="NCBI Taxonomy" id="1661398"/>
    <lineage>
        <taxon>Eukaryota</taxon>
        <taxon>Metazoa</taxon>
        <taxon>Ecdysozoa</taxon>
        <taxon>Arthropoda</taxon>
        <taxon>Hexapoda</taxon>
        <taxon>Insecta</taxon>
        <taxon>Pterygota</taxon>
        <taxon>Neoptera</taxon>
        <taxon>Endopterygota</taxon>
        <taxon>Coleoptera</taxon>
        <taxon>Polyphaga</taxon>
        <taxon>Cucujiformia</taxon>
        <taxon>Tenebrionidae</taxon>
        <taxon>Pimeliinae</taxon>
        <taxon>Asbolus</taxon>
    </lineage>
</organism>
<comment type="caution">
    <text evidence="1">The sequence shown here is derived from an EMBL/GenBank/DDBJ whole genome shotgun (WGS) entry which is preliminary data.</text>
</comment>
<dbReference type="EMBL" id="QDEB01066338">
    <property type="protein sequence ID" value="RZC35985.1"/>
    <property type="molecule type" value="Genomic_DNA"/>
</dbReference>
<proteinExistence type="predicted"/>
<name>A0A482VSX8_ASBVE</name>
<sequence length="77" mass="8954">MSSLYHQRCDRCHLYITMDVIFNPQTGHIGQIHSAITGMIYGPFRTSLLPQFKTPYTHQRKIPFRTRRCGATTSIQK</sequence>
<dbReference type="Proteomes" id="UP000292052">
    <property type="component" value="Unassembled WGS sequence"/>
</dbReference>
<dbReference type="AlphaFoldDB" id="A0A482VSX8"/>
<dbReference type="OrthoDB" id="10274426at2759"/>
<keyword evidence="2" id="KW-1185">Reference proteome</keyword>
<evidence type="ECO:0000313" key="1">
    <source>
        <dbReference type="EMBL" id="RZC35985.1"/>
    </source>
</evidence>
<gene>
    <name evidence="1" type="ORF">BDFB_002697</name>
</gene>
<evidence type="ECO:0000313" key="2">
    <source>
        <dbReference type="Proteomes" id="UP000292052"/>
    </source>
</evidence>
<protein>
    <submittedName>
        <fullName evidence="1">Uncharacterized protein</fullName>
    </submittedName>
</protein>
<accession>A0A482VSX8</accession>